<protein>
    <submittedName>
        <fullName evidence="2">Uncharacterized protein Mb2253c family</fullName>
    </submittedName>
</protein>
<evidence type="ECO:0000313" key="3">
    <source>
        <dbReference type="Proteomes" id="UP000075243"/>
    </source>
</evidence>
<accession>A0A151QQK4</accession>
<dbReference type="SUPFAM" id="SSF53098">
    <property type="entry name" value="Ribonuclease H-like"/>
    <property type="match status" value="1"/>
</dbReference>
<dbReference type="PANTHER" id="PTHR48475">
    <property type="entry name" value="RIBONUCLEASE H"/>
    <property type="match status" value="1"/>
</dbReference>
<dbReference type="Proteomes" id="UP000075243">
    <property type="component" value="Unassembled WGS sequence"/>
</dbReference>
<dbReference type="InterPro" id="IPR036397">
    <property type="entry name" value="RNaseH_sf"/>
</dbReference>
<dbReference type="AlphaFoldDB" id="A0A151QQK4"/>
<dbReference type="PANTHER" id="PTHR48475:SF2">
    <property type="entry name" value="RIBONUCLEASE H"/>
    <property type="match status" value="1"/>
</dbReference>
<dbReference type="PROSITE" id="PS50879">
    <property type="entry name" value="RNASE_H_1"/>
    <property type="match status" value="1"/>
</dbReference>
<dbReference type="Gene3D" id="3.30.420.10">
    <property type="entry name" value="Ribonuclease H-like superfamily/Ribonuclease H"/>
    <property type="match status" value="1"/>
</dbReference>
<feature type="domain" description="RNase H type-1" evidence="1">
    <location>
        <begin position="40"/>
        <end position="169"/>
    </location>
</feature>
<gene>
    <name evidence="2" type="ORF">KK1_046758</name>
</gene>
<evidence type="ECO:0000259" key="1">
    <source>
        <dbReference type="PROSITE" id="PS50879"/>
    </source>
</evidence>
<dbReference type="InterPro" id="IPR012337">
    <property type="entry name" value="RNaseH-like_sf"/>
</dbReference>
<sequence>MIAWSVELFEFGIQYESRGALKSQCLADFVAELTPTSVKEPQVWTLHIDGSSNSKGGGASIILEGPNQVTLEQSLKFSFKVTNNQAGYEVLLAGLRLAHDLGARRVSCNSNSKLMVEQLSGTYQAKDVLLQRYFHMASQQISSFDEFTIQHVPREQNTRADLLSKLASTKCPGQHRIIIQETLHSPSLDDKVVNTSDSEDQGWMTGIWKYLKTRVLPEDKVKARKMRLRWPNS</sequence>
<dbReference type="OMA" id="ELMYVET"/>
<dbReference type="GO" id="GO:0003676">
    <property type="term" value="F:nucleic acid binding"/>
    <property type="evidence" value="ECO:0007669"/>
    <property type="project" value="InterPro"/>
</dbReference>
<dbReference type="InterPro" id="IPR002156">
    <property type="entry name" value="RNaseH_domain"/>
</dbReference>
<keyword evidence="3" id="KW-1185">Reference proteome</keyword>
<dbReference type="CDD" id="cd09279">
    <property type="entry name" value="RNase_HI_like"/>
    <property type="match status" value="1"/>
</dbReference>
<reference evidence="2" key="1">
    <citation type="journal article" date="2012" name="Nat. Biotechnol.">
        <title>Draft genome sequence of pigeonpea (Cajanus cajan), an orphan legume crop of resource-poor farmers.</title>
        <authorList>
            <person name="Varshney R.K."/>
            <person name="Chen W."/>
            <person name="Li Y."/>
            <person name="Bharti A.K."/>
            <person name="Saxena R.K."/>
            <person name="Schlueter J.A."/>
            <person name="Donoghue M.T."/>
            <person name="Azam S."/>
            <person name="Fan G."/>
            <person name="Whaley A.M."/>
            <person name="Farmer A.D."/>
            <person name="Sheridan J."/>
            <person name="Iwata A."/>
            <person name="Tuteja R."/>
            <person name="Penmetsa R.V."/>
            <person name="Wu W."/>
            <person name="Upadhyaya H.D."/>
            <person name="Yang S.P."/>
            <person name="Shah T."/>
            <person name="Saxena K.B."/>
            <person name="Michael T."/>
            <person name="McCombie W.R."/>
            <person name="Yang B."/>
            <person name="Zhang G."/>
            <person name="Yang H."/>
            <person name="Wang J."/>
            <person name="Spillane C."/>
            <person name="Cook D.R."/>
            <person name="May G.D."/>
            <person name="Xu X."/>
            <person name="Jackson S.A."/>
        </authorList>
    </citation>
    <scope>NUCLEOTIDE SEQUENCE [LARGE SCALE GENOMIC DNA]</scope>
</reference>
<name>A0A151QQK4_CAJCA</name>
<evidence type="ECO:0000313" key="2">
    <source>
        <dbReference type="EMBL" id="KYP32534.1"/>
    </source>
</evidence>
<dbReference type="Pfam" id="PF13456">
    <property type="entry name" value="RVT_3"/>
    <property type="match status" value="1"/>
</dbReference>
<dbReference type="GO" id="GO:0004523">
    <property type="term" value="F:RNA-DNA hybrid ribonuclease activity"/>
    <property type="evidence" value="ECO:0007669"/>
    <property type="project" value="InterPro"/>
</dbReference>
<organism evidence="2 3">
    <name type="scientific">Cajanus cajan</name>
    <name type="common">Pigeon pea</name>
    <name type="synonym">Cajanus indicus</name>
    <dbReference type="NCBI Taxonomy" id="3821"/>
    <lineage>
        <taxon>Eukaryota</taxon>
        <taxon>Viridiplantae</taxon>
        <taxon>Streptophyta</taxon>
        <taxon>Embryophyta</taxon>
        <taxon>Tracheophyta</taxon>
        <taxon>Spermatophyta</taxon>
        <taxon>Magnoliopsida</taxon>
        <taxon>eudicotyledons</taxon>
        <taxon>Gunneridae</taxon>
        <taxon>Pentapetalae</taxon>
        <taxon>rosids</taxon>
        <taxon>fabids</taxon>
        <taxon>Fabales</taxon>
        <taxon>Fabaceae</taxon>
        <taxon>Papilionoideae</taxon>
        <taxon>50 kb inversion clade</taxon>
        <taxon>NPAAA clade</taxon>
        <taxon>indigoferoid/millettioid clade</taxon>
        <taxon>Phaseoleae</taxon>
        <taxon>Cajanus</taxon>
    </lineage>
</organism>
<dbReference type="EMBL" id="KQ485231">
    <property type="protein sequence ID" value="KYP32534.1"/>
    <property type="molecule type" value="Genomic_DNA"/>
</dbReference>
<dbReference type="Gramene" id="C.cajan_42301.t">
    <property type="protein sequence ID" value="C.cajan_42301.t.cds1"/>
    <property type="gene ID" value="C.cajan_42301"/>
</dbReference>
<proteinExistence type="predicted"/>
<dbReference type="STRING" id="3821.A0A151QQK4"/>